<dbReference type="SUPFAM" id="SSF53448">
    <property type="entry name" value="Nucleotide-diphospho-sugar transferases"/>
    <property type="match status" value="1"/>
</dbReference>
<keyword evidence="8 15" id="KW-0808">Transferase</keyword>
<evidence type="ECO:0000256" key="8">
    <source>
        <dbReference type="ARBA" id="ARBA00022679"/>
    </source>
</evidence>
<sequence length="613" mass="67426">MTRRRRLFLALVVLTMVGVMGLMGRALSVGGFTAADLALGLLFLVTLPWTVIGFWNAVIGFLLMRRHRDPARAVFAGLARADDQSAIRGRTAILCCIRNEDVAMVRRNLDAMIGQLLQSGAANHFAFFVLSDSDWDEVVAAEAVLMDGLRERWGSRIALTYRRRERNPGFKAGNVQEFCRRWGHAFDYMLVLDADSLMDAPTLLRMVRTLDQRPEVGILQSLVVGLPSASAFARPFQFGMRLGMKSYSLGSAWWQGDAGPYWGHNALIRVAPFTAHCHLPRLRGDGPLSGWILSHDQVEAVLMRRAGYEVRVMAAETGSWEENPTTLIEFIRRDLRWCQGNLQYLRLLGPGSPLCGLAPVSRVQLLLAVLMFVASPAWVAFMLYGAWRIASEQQALFDPLWGAALLWLMLGMIFAPKLASLLDAVLDKDCRRRYGGTGALLLGGVAETLFTALIAPIMAIAHSLFIGGLLFGRAIVWGAQRRQVHGVQPATALRRLWPQTLIGALALGWLAWSGPGILLLFSPFYIGALLAVPLAVISARPGLGRTLARLGLWCIPDETEPEPMLRALGLDALAVAREAPRTAVIDTAARAHPPRPALRPVTRGLRPLTEDAR</sequence>
<dbReference type="PANTHER" id="PTHR43867:SF5">
    <property type="entry name" value="GLUCANS BIOSYNTHESIS GLUCOSYLTRANSFERASE H"/>
    <property type="match status" value="1"/>
</dbReference>
<evidence type="ECO:0000256" key="7">
    <source>
        <dbReference type="ARBA" id="ARBA00022676"/>
    </source>
</evidence>
<feature type="domain" description="Glycosyltransferase 2-like" evidence="14">
    <location>
        <begin position="190"/>
        <end position="409"/>
    </location>
</feature>
<dbReference type="AlphaFoldDB" id="A0A5M8FHH6"/>
<keyword evidence="9 13" id="KW-0812">Transmembrane</keyword>
<feature type="region of interest" description="Disordered" evidence="12">
    <location>
        <begin position="593"/>
        <end position="613"/>
    </location>
</feature>
<name>A0A5M8FHH6_9GAMM</name>
<feature type="transmembrane region" description="Helical" evidence="13">
    <location>
        <begin position="399"/>
        <end position="422"/>
    </location>
</feature>
<keyword evidence="11 13" id="KW-0472">Membrane</keyword>
<dbReference type="InterPro" id="IPR029044">
    <property type="entry name" value="Nucleotide-diphossugar_trans"/>
</dbReference>
<proteinExistence type="inferred from homology"/>
<dbReference type="InterPro" id="IPR001173">
    <property type="entry name" value="Glyco_trans_2-like"/>
</dbReference>
<dbReference type="GO" id="GO:0005886">
    <property type="term" value="C:plasma membrane"/>
    <property type="evidence" value="ECO:0007669"/>
    <property type="project" value="UniProtKB-SubCell"/>
</dbReference>
<dbReference type="Proteomes" id="UP000322981">
    <property type="component" value="Unassembled WGS sequence"/>
</dbReference>
<evidence type="ECO:0000259" key="14">
    <source>
        <dbReference type="Pfam" id="PF13632"/>
    </source>
</evidence>
<keyword evidence="10 13" id="KW-1133">Transmembrane helix</keyword>
<keyword evidence="6" id="KW-0997">Cell inner membrane</keyword>
<organism evidence="15 16">
    <name type="scientific">Thiohalocapsa marina</name>
    <dbReference type="NCBI Taxonomy" id="424902"/>
    <lineage>
        <taxon>Bacteria</taxon>
        <taxon>Pseudomonadati</taxon>
        <taxon>Pseudomonadota</taxon>
        <taxon>Gammaproteobacteria</taxon>
        <taxon>Chromatiales</taxon>
        <taxon>Chromatiaceae</taxon>
        <taxon>Thiohalocapsa</taxon>
    </lineage>
</organism>
<feature type="transmembrane region" description="Helical" evidence="13">
    <location>
        <begin position="459"/>
        <end position="476"/>
    </location>
</feature>
<keyword evidence="5" id="KW-1003">Cell membrane</keyword>
<dbReference type="OrthoDB" id="9775281at2"/>
<dbReference type="GO" id="GO:0016758">
    <property type="term" value="F:hexosyltransferase activity"/>
    <property type="evidence" value="ECO:0007669"/>
    <property type="project" value="TreeGrafter"/>
</dbReference>
<comment type="subcellular location">
    <subcellularLocation>
        <location evidence="1">Cell inner membrane</location>
        <topology evidence="1">Multi-pass membrane protein</topology>
    </subcellularLocation>
</comment>
<comment type="caution">
    <text evidence="15">The sequence shown here is derived from an EMBL/GenBank/DDBJ whole genome shotgun (WGS) entry which is preliminary data.</text>
</comment>
<evidence type="ECO:0000313" key="15">
    <source>
        <dbReference type="EMBL" id="KAA6183874.1"/>
    </source>
</evidence>
<feature type="transmembrane region" description="Helical" evidence="13">
    <location>
        <begin position="38"/>
        <end position="63"/>
    </location>
</feature>
<evidence type="ECO:0000256" key="6">
    <source>
        <dbReference type="ARBA" id="ARBA00022519"/>
    </source>
</evidence>
<keyword evidence="16" id="KW-1185">Reference proteome</keyword>
<evidence type="ECO:0000256" key="2">
    <source>
        <dbReference type="ARBA" id="ARBA00005001"/>
    </source>
</evidence>
<protein>
    <recommendedName>
        <fullName evidence="4">Glucans biosynthesis glucosyltransferase H</fullName>
    </recommendedName>
</protein>
<dbReference type="Pfam" id="PF13632">
    <property type="entry name" value="Glyco_trans_2_3"/>
    <property type="match status" value="1"/>
</dbReference>
<dbReference type="InterPro" id="IPR050321">
    <property type="entry name" value="Glycosyltr_2/OpgH_subfam"/>
</dbReference>
<evidence type="ECO:0000256" key="12">
    <source>
        <dbReference type="SAM" id="MobiDB-lite"/>
    </source>
</evidence>
<feature type="transmembrane region" description="Helical" evidence="13">
    <location>
        <begin position="365"/>
        <end position="387"/>
    </location>
</feature>
<evidence type="ECO:0000256" key="13">
    <source>
        <dbReference type="SAM" id="Phobius"/>
    </source>
</evidence>
<reference evidence="15 16" key="1">
    <citation type="submission" date="2019-09" db="EMBL/GenBank/DDBJ databases">
        <title>Whole-genome sequence of the purple sulfur bacterium Thiohalocapsa marina DSM 19078.</title>
        <authorList>
            <person name="Kyndt J.A."/>
            <person name="Meyer T.E."/>
        </authorList>
    </citation>
    <scope>NUCLEOTIDE SEQUENCE [LARGE SCALE GENOMIC DNA]</scope>
    <source>
        <strain evidence="15 16">DSM 19078</strain>
    </source>
</reference>
<evidence type="ECO:0000256" key="10">
    <source>
        <dbReference type="ARBA" id="ARBA00022989"/>
    </source>
</evidence>
<gene>
    <name evidence="15" type="primary">mdoH</name>
    <name evidence="15" type="ORF">F2Q65_14425</name>
</gene>
<dbReference type="Gene3D" id="3.90.550.10">
    <property type="entry name" value="Spore Coat Polysaccharide Biosynthesis Protein SpsA, Chain A"/>
    <property type="match status" value="1"/>
</dbReference>
<feature type="transmembrane region" description="Helical" evidence="13">
    <location>
        <begin position="496"/>
        <end position="512"/>
    </location>
</feature>
<evidence type="ECO:0000256" key="4">
    <source>
        <dbReference type="ARBA" id="ARBA00020585"/>
    </source>
</evidence>
<accession>A0A5M8FHH6</accession>
<comment type="pathway">
    <text evidence="2">Glycan metabolism; osmoregulated periplasmic glucan (OPG) biosynthesis.</text>
</comment>
<evidence type="ECO:0000256" key="11">
    <source>
        <dbReference type="ARBA" id="ARBA00023136"/>
    </source>
</evidence>
<feature type="transmembrane region" description="Helical" evidence="13">
    <location>
        <begin position="518"/>
        <end position="539"/>
    </location>
</feature>
<evidence type="ECO:0000256" key="9">
    <source>
        <dbReference type="ARBA" id="ARBA00022692"/>
    </source>
</evidence>
<dbReference type="NCBIfam" id="NF003962">
    <property type="entry name" value="PRK05454.2-5"/>
    <property type="match status" value="1"/>
</dbReference>
<evidence type="ECO:0000256" key="3">
    <source>
        <dbReference type="ARBA" id="ARBA00009337"/>
    </source>
</evidence>
<dbReference type="NCBIfam" id="NF003958">
    <property type="entry name" value="PRK05454.2-1"/>
    <property type="match status" value="1"/>
</dbReference>
<dbReference type="EMBL" id="VWXX01000027">
    <property type="protein sequence ID" value="KAA6183874.1"/>
    <property type="molecule type" value="Genomic_DNA"/>
</dbReference>
<evidence type="ECO:0000313" key="16">
    <source>
        <dbReference type="Proteomes" id="UP000322981"/>
    </source>
</evidence>
<evidence type="ECO:0000256" key="5">
    <source>
        <dbReference type="ARBA" id="ARBA00022475"/>
    </source>
</evidence>
<keyword evidence="7" id="KW-0328">Glycosyltransferase</keyword>
<evidence type="ECO:0000256" key="1">
    <source>
        <dbReference type="ARBA" id="ARBA00004429"/>
    </source>
</evidence>
<dbReference type="PANTHER" id="PTHR43867">
    <property type="entry name" value="CELLULOSE SYNTHASE CATALYTIC SUBUNIT A [UDP-FORMING]"/>
    <property type="match status" value="1"/>
</dbReference>
<comment type="similarity">
    <text evidence="3">Belongs to the glycosyltransferase 2 family. OpgH subfamily.</text>
</comment>
<feature type="transmembrane region" description="Helical" evidence="13">
    <location>
        <begin position="434"/>
        <end position="453"/>
    </location>
</feature>